<feature type="binding site" evidence="14">
    <location>
        <begin position="258"/>
        <end position="264"/>
    </location>
    <ligand>
        <name>S-adenosyl-L-methionine</name>
        <dbReference type="ChEBI" id="CHEBI:59789"/>
    </ligand>
</feature>
<protein>
    <recommendedName>
        <fullName evidence="4">16S rRNA (cytosine(967)-C(5))-methyltransferase</fullName>
        <ecNumber evidence="4">2.1.1.176</ecNumber>
    </recommendedName>
    <alternativeName>
        <fullName evidence="11">16S rRNA m5C967 methyltransferase</fullName>
    </alternativeName>
    <alternativeName>
        <fullName evidence="12">rRNA (cytosine-C(5)-)-methyltransferase RsmB</fullName>
    </alternativeName>
</protein>
<dbReference type="InterPro" id="IPR049560">
    <property type="entry name" value="MeTrfase_RsmB-F_NOP2_cat"/>
</dbReference>
<dbReference type="PRINTS" id="PR02008">
    <property type="entry name" value="RCMTFAMILY"/>
</dbReference>
<dbReference type="Pfam" id="PF22458">
    <property type="entry name" value="RsmF-B_ferredox"/>
    <property type="match status" value="1"/>
</dbReference>
<evidence type="ECO:0000256" key="13">
    <source>
        <dbReference type="ARBA" id="ARBA00047283"/>
    </source>
</evidence>
<dbReference type="Gene3D" id="3.40.50.150">
    <property type="entry name" value="Vaccinia Virus protein VP39"/>
    <property type="match status" value="1"/>
</dbReference>
<evidence type="ECO:0000256" key="2">
    <source>
        <dbReference type="ARBA" id="ARBA00004496"/>
    </source>
</evidence>
<dbReference type="InterPro" id="IPR018314">
    <property type="entry name" value="RsmB/NOL1/NOP2-like_CS"/>
</dbReference>
<sequence length="433" mass="47187">MTELRPGAASRAAAAQAVFQVLEHQRSLSTALPVAASKLSARDRGMAQALAYGVLRHLPQLNFMLSKLLTKPLKGELLILNSLLLVGAYQLTYMGAASHAAVSATVDAAITLGRNRQKGLVNGVLRNLQRQQPELLEQIAARAELAHGHPRWLAELIQHTYPQHAEAILAANNQQAPMWLRVNQQHHTREQYLALLADAGLAAASDSPLASAIRLEQPVDVQQLPGFAQGWVSVQDVAAQHAASLLQPQPHERILDCCAAPGGKTAHLLETAPTATVLALDADAQRLQRVHDNVARLQLTAVVKQGDATSADWWDGQLFDRILLDAPCSATGVIRRHPDIKWLRRANDISALAELQARILDNLWPMLKPGGTLVYATCSVLPAENKQQIAAFLTRHADAKQIAIGPGTELDWQWLPGEQHGDGFYYAKLEKRT</sequence>
<reference evidence="16 17" key="1">
    <citation type="submission" date="2018-05" db="EMBL/GenBank/DDBJ databases">
        <title>Freshwater and sediment microbial communities from various areas in North America, analyzing microbe dynamics in response to fracking.</title>
        <authorList>
            <person name="Lamendella R."/>
        </authorList>
    </citation>
    <scope>NUCLEOTIDE SEQUENCE [LARGE SCALE GENOMIC DNA]</scope>
    <source>
        <strain evidence="16 17">125B1</strain>
    </source>
</reference>
<evidence type="ECO:0000256" key="1">
    <source>
        <dbReference type="ARBA" id="ARBA00002724"/>
    </source>
</evidence>
<dbReference type="Proteomes" id="UP000246964">
    <property type="component" value="Unassembled WGS sequence"/>
</dbReference>
<keyword evidence="7 14" id="KW-0489">Methyltransferase</keyword>
<dbReference type="PROSITE" id="PS51686">
    <property type="entry name" value="SAM_MT_RSMB_NOP"/>
    <property type="match status" value="1"/>
</dbReference>
<dbReference type="Gene3D" id="1.10.287.730">
    <property type="entry name" value="Helix hairpin bin"/>
    <property type="match status" value="1"/>
</dbReference>
<feature type="domain" description="SAM-dependent MTase RsmB/NOP-type" evidence="15">
    <location>
        <begin position="168"/>
        <end position="432"/>
    </location>
</feature>
<dbReference type="InterPro" id="IPR035926">
    <property type="entry name" value="NusB-like_sf"/>
</dbReference>
<comment type="caution">
    <text evidence="16">The sequence shown here is derived from an EMBL/GenBank/DDBJ whole genome shotgun (WGS) entry which is preliminary data.</text>
</comment>
<evidence type="ECO:0000256" key="11">
    <source>
        <dbReference type="ARBA" id="ARBA00030399"/>
    </source>
</evidence>
<keyword evidence="17" id="KW-1185">Reference proteome</keyword>
<dbReference type="PANTHER" id="PTHR22807">
    <property type="entry name" value="NOP2 YEAST -RELATED NOL1/NOP2/FMU SUN DOMAIN-CONTAINING"/>
    <property type="match status" value="1"/>
</dbReference>
<dbReference type="GO" id="GO:0003723">
    <property type="term" value="F:RNA binding"/>
    <property type="evidence" value="ECO:0007669"/>
    <property type="project" value="UniProtKB-UniRule"/>
</dbReference>
<evidence type="ECO:0000313" key="16">
    <source>
        <dbReference type="EMBL" id="PWW13720.1"/>
    </source>
</evidence>
<evidence type="ECO:0000256" key="5">
    <source>
        <dbReference type="ARBA" id="ARBA00022490"/>
    </source>
</evidence>
<dbReference type="SUPFAM" id="SSF48013">
    <property type="entry name" value="NusB-like"/>
    <property type="match status" value="1"/>
</dbReference>
<dbReference type="PANTHER" id="PTHR22807:SF61">
    <property type="entry name" value="NOL1_NOP2_SUN FAMILY PROTEIN _ ANTITERMINATION NUSB DOMAIN-CONTAINING PROTEIN"/>
    <property type="match status" value="1"/>
</dbReference>
<dbReference type="Gene3D" id="3.30.70.1170">
    <property type="entry name" value="Sun protein, domain 3"/>
    <property type="match status" value="1"/>
</dbReference>
<feature type="binding site" evidence="14">
    <location>
        <position position="307"/>
    </location>
    <ligand>
        <name>S-adenosyl-L-methionine</name>
        <dbReference type="ChEBI" id="CHEBI:59789"/>
    </ligand>
</feature>
<dbReference type="Pfam" id="PF01189">
    <property type="entry name" value="Methyltr_RsmB-F"/>
    <property type="match status" value="1"/>
</dbReference>
<comment type="catalytic activity">
    <reaction evidence="13">
        <text>cytidine(967) in 16S rRNA + S-adenosyl-L-methionine = 5-methylcytidine(967) in 16S rRNA + S-adenosyl-L-homocysteine + H(+)</text>
        <dbReference type="Rhea" id="RHEA:42748"/>
        <dbReference type="Rhea" id="RHEA-COMP:10219"/>
        <dbReference type="Rhea" id="RHEA-COMP:10220"/>
        <dbReference type="ChEBI" id="CHEBI:15378"/>
        <dbReference type="ChEBI" id="CHEBI:57856"/>
        <dbReference type="ChEBI" id="CHEBI:59789"/>
        <dbReference type="ChEBI" id="CHEBI:74483"/>
        <dbReference type="ChEBI" id="CHEBI:82748"/>
        <dbReference type="EC" id="2.1.1.176"/>
    </reaction>
</comment>
<dbReference type="FunFam" id="3.40.50.150:FF:000022">
    <property type="entry name" value="Ribosomal RNA small subunit methyltransferase B"/>
    <property type="match status" value="1"/>
</dbReference>
<dbReference type="GO" id="GO:0070475">
    <property type="term" value="P:rRNA base methylation"/>
    <property type="evidence" value="ECO:0007669"/>
    <property type="project" value="TreeGrafter"/>
</dbReference>
<comment type="subcellular location">
    <subcellularLocation>
        <location evidence="2">Cytoplasm</location>
    </subcellularLocation>
</comment>
<keyword evidence="8 14" id="KW-0808">Transferase</keyword>
<evidence type="ECO:0000256" key="3">
    <source>
        <dbReference type="ARBA" id="ARBA00007494"/>
    </source>
</evidence>
<dbReference type="RefSeq" id="WP_110075698.1">
    <property type="nucleotide sequence ID" value="NZ_QGTT01000005.1"/>
</dbReference>
<evidence type="ECO:0000256" key="4">
    <source>
        <dbReference type="ARBA" id="ARBA00012140"/>
    </source>
</evidence>
<evidence type="ECO:0000256" key="6">
    <source>
        <dbReference type="ARBA" id="ARBA00022552"/>
    </source>
</evidence>
<gene>
    <name evidence="16" type="ORF">DET45_10566</name>
</gene>
<feature type="binding site" evidence="14">
    <location>
        <position position="325"/>
    </location>
    <ligand>
        <name>S-adenosyl-L-methionine</name>
        <dbReference type="ChEBI" id="CHEBI:59789"/>
    </ligand>
</feature>
<dbReference type="GO" id="GO:0006355">
    <property type="term" value="P:regulation of DNA-templated transcription"/>
    <property type="evidence" value="ECO:0007669"/>
    <property type="project" value="InterPro"/>
</dbReference>
<comment type="similarity">
    <text evidence="3 14">Belongs to the class I-like SAM-binding methyltransferase superfamily. RsmB/NOP family.</text>
</comment>
<proteinExistence type="inferred from homology"/>
<feature type="binding site" evidence="14">
    <location>
        <position position="281"/>
    </location>
    <ligand>
        <name>S-adenosyl-L-methionine</name>
        <dbReference type="ChEBI" id="CHEBI:59789"/>
    </ligand>
</feature>
<evidence type="ECO:0000256" key="12">
    <source>
        <dbReference type="ARBA" id="ARBA00031088"/>
    </source>
</evidence>
<evidence type="ECO:0000313" key="17">
    <source>
        <dbReference type="Proteomes" id="UP000246964"/>
    </source>
</evidence>
<dbReference type="Gene3D" id="1.10.940.10">
    <property type="entry name" value="NusB-like"/>
    <property type="match status" value="1"/>
</dbReference>
<dbReference type="Pfam" id="PF01029">
    <property type="entry name" value="NusB"/>
    <property type="match status" value="1"/>
</dbReference>
<keyword evidence="6" id="KW-0698">rRNA processing</keyword>
<accession>A0A317Q9K7</accession>
<dbReference type="CDD" id="cd02440">
    <property type="entry name" value="AdoMet_MTases"/>
    <property type="match status" value="1"/>
</dbReference>
<dbReference type="EC" id="2.1.1.176" evidence="4"/>
<dbReference type="GO" id="GO:0005829">
    <property type="term" value="C:cytosol"/>
    <property type="evidence" value="ECO:0007669"/>
    <property type="project" value="TreeGrafter"/>
</dbReference>
<dbReference type="NCBIfam" id="NF011494">
    <property type="entry name" value="PRK14902.1"/>
    <property type="match status" value="1"/>
</dbReference>
<dbReference type="InterPro" id="IPR001678">
    <property type="entry name" value="MeTrfase_RsmB-F_NOP2_dom"/>
</dbReference>
<dbReference type="AlphaFoldDB" id="A0A317Q9K7"/>
<dbReference type="SUPFAM" id="SSF53335">
    <property type="entry name" value="S-adenosyl-L-methionine-dependent methyltransferases"/>
    <property type="match status" value="1"/>
</dbReference>
<evidence type="ECO:0000256" key="9">
    <source>
        <dbReference type="ARBA" id="ARBA00022691"/>
    </source>
</evidence>
<dbReference type="InterPro" id="IPR023267">
    <property type="entry name" value="RCMT"/>
</dbReference>
<organism evidence="16 17">
    <name type="scientific">Pseudidiomarina maritima</name>
    <dbReference type="NCBI Taxonomy" id="519453"/>
    <lineage>
        <taxon>Bacteria</taxon>
        <taxon>Pseudomonadati</taxon>
        <taxon>Pseudomonadota</taxon>
        <taxon>Gammaproteobacteria</taxon>
        <taxon>Alteromonadales</taxon>
        <taxon>Idiomarinaceae</taxon>
        <taxon>Pseudidiomarina</taxon>
    </lineage>
</organism>
<dbReference type="InterPro" id="IPR029063">
    <property type="entry name" value="SAM-dependent_MTases_sf"/>
</dbReference>
<dbReference type="GO" id="GO:0009383">
    <property type="term" value="F:rRNA (cytosine-C5-)-methyltransferase activity"/>
    <property type="evidence" value="ECO:0007669"/>
    <property type="project" value="TreeGrafter"/>
</dbReference>
<keyword evidence="9 14" id="KW-0949">S-adenosyl-L-methionine</keyword>
<keyword evidence="5" id="KW-0963">Cytoplasm</keyword>
<keyword evidence="10 14" id="KW-0694">RNA-binding</keyword>
<dbReference type="InterPro" id="IPR004573">
    <property type="entry name" value="rRNA_ssu_MeTfrase_B"/>
</dbReference>
<dbReference type="EMBL" id="QGTT01000005">
    <property type="protein sequence ID" value="PWW13720.1"/>
    <property type="molecule type" value="Genomic_DNA"/>
</dbReference>
<name>A0A317Q9K7_9GAMM</name>
<dbReference type="NCBIfam" id="NF008149">
    <property type="entry name" value="PRK10901.1"/>
    <property type="match status" value="1"/>
</dbReference>
<feature type="active site" description="Nucleophile" evidence="14">
    <location>
        <position position="378"/>
    </location>
</feature>
<dbReference type="PROSITE" id="PS01153">
    <property type="entry name" value="NOL1_NOP2_SUN"/>
    <property type="match status" value="1"/>
</dbReference>
<comment type="function">
    <text evidence="1">Specifically methylates the cytosine at position 967 (m5C967) of 16S rRNA.</text>
</comment>
<dbReference type="InterPro" id="IPR054728">
    <property type="entry name" value="RsmB-like_ferredoxin"/>
</dbReference>
<evidence type="ECO:0000256" key="10">
    <source>
        <dbReference type="ARBA" id="ARBA00022884"/>
    </source>
</evidence>
<evidence type="ECO:0000256" key="7">
    <source>
        <dbReference type="ARBA" id="ARBA00022603"/>
    </source>
</evidence>
<evidence type="ECO:0000259" key="15">
    <source>
        <dbReference type="PROSITE" id="PS51686"/>
    </source>
</evidence>
<evidence type="ECO:0000256" key="14">
    <source>
        <dbReference type="PROSITE-ProRule" id="PRU01023"/>
    </source>
</evidence>
<dbReference type="OrthoDB" id="9810297at2"/>
<dbReference type="NCBIfam" id="TIGR00563">
    <property type="entry name" value="rsmB"/>
    <property type="match status" value="1"/>
</dbReference>
<evidence type="ECO:0000256" key="8">
    <source>
        <dbReference type="ARBA" id="ARBA00022679"/>
    </source>
</evidence>
<dbReference type="FunFam" id="3.30.70.1170:FF:000002">
    <property type="entry name" value="Ribosomal RNA small subunit methyltransferase B"/>
    <property type="match status" value="1"/>
</dbReference>
<dbReference type="InterPro" id="IPR006027">
    <property type="entry name" value="NusB_RsmB_TIM44"/>
</dbReference>